<proteinExistence type="inferred from homology"/>
<keyword evidence="15" id="KW-1185">Reference proteome</keyword>
<gene>
    <name evidence="14" type="ORF">FOE78_00645</name>
</gene>
<comment type="similarity">
    <text evidence="1">Belongs to the protein kinase superfamily. RIO-type Ser/Thr kinase family.</text>
</comment>
<dbReference type="Pfam" id="PF01163">
    <property type="entry name" value="RIO1"/>
    <property type="match status" value="1"/>
</dbReference>
<evidence type="ECO:0000313" key="14">
    <source>
        <dbReference type="EMBL" id="QDP94621.1"/>
    </source>
</evidence>
<reference evidence="14 15" key="1">
    <citation type="submission" date="2019-07" db="EMBL/GenBank/DDBJ databases">
        <title>Microlunatus dokdonensis sp. nov. isolated from the rhizospheric soil of the wild plant Elymus tsukushiensis.</title>
        <authorList>
            <person name="Ghim S.-Y."/>
            <person name="Hwang Y.-J."/>
            <person name="Son J.-S."/>
            <person name="Shin J.-H."/>
        </authorList>
    </citation>
    <scope>NUCLEOTIDE SEQUENCE [LARGE SCALE GENOMIC DNA]</scope>
    <source>
        <strain evidence="14 15">KUDC0627</strain>
    </source>
</reference>
<evidence type="ECO:0000256" key="8">
    <source>
        <dbReference type="ARBA" id="ARBA00022840"/>
    </source>
</evidence>
<keyword evidence="5" id="KW-0479">Metal-binding</keyword>
<keyword evidence="6" id="KW-0547">Nucleotide-binding</keyword>
<feature type="domain" description="RIO kinase" evidence="13">
    <location>
        <begin position="48"/>
        <end position="289"/>
    </location>
</feature>
<evidence type="ECO:0000256" key="2">
    <source>
        <dbReference type="ARBA" id="ARBA00012513"/>
    </source>
</evidence>
<keyword evidence="4" id="KW-0808">Transferase</keyword>
<feature type="compositionally biased region" description="Low complexity" evidence="12">
    <location>
        <begin position="12"/>
        <end position="23"/>
    </location>
</feature>
<dbReference type="InterPro" id="IPR051272">
    <property type="entry name" value="RIO-type_Ser/Thr_kinase"/>
</dbReference>
<protein>
    <recommendedName>
        <fullName evidence="2">non-specific serine/threonine protein kinase</fullName>
        <ecNumber evidence="2">2.7.11.1</ecNumber>
    </recommendedName>
</protein>
<keyword evidence="3 14" id="KW-0723">Serine/threonine-protein kinase</keyword>
<organism evidence="14 15">
    <name type="scientific">Microlunatus elymi</name>
    <dbReference type="NCBI Taxonomy" id="2596828"/>
    <lineage>
        <taxon>Bacteria</taxon>
        <taxon>Bacillati</taxon>
        <taxon>Actinomycetota</taxon>
        <taxon>Actinomycetes</taxon>
        <taxon>Propionibacteriales</taxon>
        <taxon>Propionibacteriaceae</taxon>
        <taxon>Microlunatus</taxon>
    </lineage>
</organism>
<keyword evidence="7 14" id="KW-0418">Kinase</keyword>
<evidence type="ECO:0000256" key="1">
    <source>
        <dbReference type="ARBA" id="ARBA00009196"/>
    </source>
</evidence>
<dbReference type="AlphaFoldDB" id="A0A516PUI7"/>
<evidence type="ECO:0000313" key="15">
    <source>
        <dbReference type="Proteomes" id="UP000319263"/>
    </source>
</evidence>
<dbReference type="InterPro" id="IPR000687">
    <property type="entry name" value="RIO_kinase"/>
</dbReference>
<dbReference type="Gene3D" id="1.10.510.10">
    <property type="entry name" value="Transferase(Phosphotransferase) domain 1"/>
    <property type="match status" value="1"/>
</dbReference>
<dbReference type="PANTHER" id="PTHR45723">
    <property type="entry name" value="SERINE/THREONINE-PROTEIN KINASE RIO1"/>
    <property type="match status" value="1"/>
</dbReference>
<evidence type="ECO:0000256" key="10">
    <source>
        <dbReference type="ARBA" id="ARBA00047899"/>
    </source>
</evidence>
<dbReference type="SUPFAM" id="SSF56112">
    <property type="entry name" value="Protein kinase-like (PK-like)"/>
    <property type="match status" value="1"/>
</dbReference>
<dbReference type="EMBL" id="CP041692">
    <property type="protein sequence ID" value="QDP94621.1"/>
    <property type="molecule type" value="Genomic_DNA"/>
</dbReference>
<dbReference type="KEGG" id="mik:FOE78_00645"/>
<dbReference type="RefSeq" id="WP_143984610.1">
    <property type="nucleotide sequence ID" value="NZ_CP041692.1"/>
</dbReference>
<evidence type="ECO:0000256" key="5">
    <source>
        <dbReference type="ARBA" id="ARBA00022723"/>
    </source>
</evidence>
<comment type="catalytic activity">
    <reaction evidence="10">
        <text>L-threonyl-[protein] + ATP = O-phospho-L-threonyl-[protein] + ADP + H(+)</text>
        <dbReference type="Rhea" id="RHEA:46608"/>
        <dbReference type="Rhea" id="RHEA-COMP:11060"/>
        <dbReference type="Rhea" id="RHEA-COMP:11605"/>
        <dbReference type="ChEBI" id="CHEBI:15378"/>
        <dbReference type="ChEBI" id="CHEBI:30013"/>
        <dbReference type="ChEBI" id="CHEBI:30616"/>
        <dbReference type="ChEBI" id="CHEBI:61977"/>
        <dbReference type="ChEBI" id="CHEBI:456216"/>
        <dbReference type="EC" id="2.7.11.1"/>
    </reaction>
</comment>
<keyword evidence="8" id="KW-0067">ATP-binding</keyword>
<feature type="region of interest" description="Disordered" evidence="12">
    <location>
        <begin position="1"/>
        <end position="23"/>
    </location>
</feature>
<dbReference type="EC" id="2.7.11.1" evidence="2"/>
<evidence type="ECO:0000256" key="4">
    <source>
        <dbReference type="ARBA" id="ARBA00022679"/>
    </source>
</evidence>
<dbReference type="InterPro" id="IPR011009">
    <property type="entry name" value="Kinase-like_dom_sf"/>
</dbReference>
<comment type="catalytic activity">
    <reaction evidence="11">
        <text>L-seryl-[protein] + ATP = O-phospho-L-seryl-[protein] + ADP + H(+)</text>
        <dbReference type="Rhea" id="RHEA:17989"/>
        <dbReference type="Rhea" id="RHEA-COMP:9863"/>
        <dbReference type="Rhea" id="RHEA-COMP:11604"/>
        <dbReference type="ChEBI" id="CHEBI:15378"/>
        <dbReference type="ChEBI" id="CHEBI:29999"/>
        <dbReference type="ChEBI" id="CHEBI:30616"/>
        <dbReference type="ChEBI" id="CHEBI:83421"/>
        <dbReference type="ChEBI" id="CHEBI:456216"/>
        <dbReference type="EC" id="2.7.11.1"/>
    </reaction>
</comment>
<evidence type="ECO:0000256" key="6">
    <source>
        <dbReference type="ARBA" id="ARBA00022741"/>
    </source>
</evidence>
<dbReference type="GO" id="GO:0004674">
    <property type="term" value="F:protein serine/threonine kinase activity"/>
    <property type="evidence" value="ECO:0007669"/>
    <property type="project" value="UniProtKB-KW"/>
</dbReference>
<accession>A0A516PUI7</accession>
<dbReference type="OrthoDB" id="9795258at2"/>
<evidence type="ECO:0000259" key="13">
    <source>
        <dbReference type="SMART" id="SM00090"/>
    </source>
</evidence>
<dbReference type="Proteomes" id="UP000319263">
    <property type="component" value="Chromosome"/>
</dbReference>
<sequence>MTSSPLSRPDWDTPAADSSTAGSDTAAFSFSFVPVAEPGPGQRWSAYDDPGILTGPEPVPDWVITESGAIETELGTLKSGKEADVDLIERALGERRTVLAAKRYRSTDHRQFHRDTGYTEGRRVRNSRDRRAMAKGTRHGRSVEAGQWAAAEFFTLADLWSAGLPVPYPIQLDGTEILMEFITVEDGTGAPRLAQTRPDQDQLASYWEQLHQAMVVLAGRQQAHGDLSPYNLLVADDRLVIIDLPQVVDIVANPSGMEFLARDCRNVCSWFTARGLEVDADDLLAELTSYAW</sequence>
<dbReference type="Gene3D" id="3.30.200.20">
    <property type="entry name" value="Phosphorylase Kinase, domain 1"/>
    <property type="match status" value="1"/>
</dbReference>
<dbReference type="InterPro" id="IPR018934">
    <property type="entry name" value="RIO_dom"/>
</dbReference>
<evidence type="ECO:0000256" key="9">
    <source>
        <dbReference type="ARBA" id="ARBA00022842"/>
    </source>
</evidence>
<evidence type="ECO:0000256" key="12">
    <source>
        <dbReference type="SAM" id="MobiDB-lite"/>
    </source>
</evidence>
<keyword evidence="9" id="KW-0460">Magnesium</keyword>
<name>A0A516PUI7_9ACTN</name>
<dbReference type="GO" id="GO:0046872">
    <property type="term" value="F:metal ion binding"/>
    <property type="evidence" value="ECO:0007669"/>
    <property type="project" value="UniProtKB-KW"/>
</dbReference>
<dbReference type="SMART" id="SM00090">
    <property type="entry name" value="RIO"/>
    <property type="match status" value="1"/>
</dbReference>
<evidence type="ECO:0000256" key="11">
    <source>
        <dbReference type="ARBA" id="ARBA00048679"/>
    </source>
</evidence>
<dbReference type="GO" id="GO:0005524">
    <property type="term" value="F:ATP binding"/>
    <property type="evidence" value="ECO:0007669"/>
    <property type="project" value="UniProtKB-KW"/>
</dbReference>
<evidence type="ECO:0000256" key="3">
    <source>
        <dbReference type="ARBA" id="ARBA00022527"/>
    </source>
</evidence>
<evidence type="ECO:0000256" key="7">
    <source>
        <dbReference type="ARBA" id="ARBA00022777"/>
    </source>
</evidence>